<name>A0A7W9WZX5_9BURK</name>
<accession>A0A7W9WZX5</accession>
<feature type="compositionally biased region" description="Acidic residues" evidence="1">
    <location>
        <begin position="1"/>
        <end position="15"/>
    </location>
</feature>
<proteinExistence type="predicted"/>
<gene>
    <name evidence="2" type="ORF">HD842_002004</name>
</gene>
<dbReference type="RefSeq" id="WP_229424703.1">
    <property type="nucleotide sequence ID" value="NZ_BAAAEK010000001.1"/>
</dbReference>
<dbReference type="EMBL" id="JACHBX010000002">
    <property type="protein sequence ID" value="MBB6133862.1"/>
    <property type="molecule type" value="Genomic_DNA"/>
</dbReference>
<sequence length="169" mass="19059">MNDQMLDPDSDDGSEDTGPVQQPRLWQGNGWTARVIKNDDDEGWAVAMYKDGEPEPALVGPWTMGRDKKNPKPLDTNAFNTLIKTASEVIRRHEQHMHAILHKNLYIFTEQGELKVTLDIVPDDDDPYAMLAATDEMGEQVARVRVAPTFKLTPSSAQAWVENDFRAPR</sequence>
<dbReference type="AlphaFoldDB" id="A0A7W9WZX5"/>
<evidence type="ECO:0000256" key="1">
    <source>
        <dbReference type="SAM" id="MobiDB-lite"/>
    </source>
</evidence>
<dbReference type="Proteomes" id="UP000540787">
    <property type="component" value="Unassembled WGS sequence"/>
</dbReference>
<evidence type="ECO:0000313" key="2">
    <source>
        <dbReference type="EMBL" id="MBB6133862.1"/>
    </source>
</evidence>
<comment type="caution">
    <text evidence="2">The sequence shown here is derived from an EMBL/GenBank/DDBJ whole genome shotgun (WGS) entry which is preliminary data.</text>
</comment>
<evidence type="ECO:0000313" key="3">
    <source>
        <dbReference type="Proteomes" id="UP000540787"/>
    </source>
</evidence>
<organism evidence="2 3">
    <name type="scientific">Massilia aurea</name>
    <dbReference type="NCBI Taxonomy" id="373040"/>
    <lineage>
        <taxon>Bacteria</taxon>
        <taxon>Pseudomonadati</taxon>
        <taxon>Pseudomonadota</taxon>
        <taxon>Betaproteobacteria</taxon>
        <taxon>Burkholderiales</taxon>
        <taxon>Oxalobacteraceae</taxon>
        <taxon>Telluria group</taxon>
        <taxon>Massilia</taxon>
    </lineage>
</organism>
<protein>
    <submittedName>
        <fullName evidence="2">Uncharacterized protein</fullName>
    </submittedName>
</protein>
<keyword evidence="3" id="KW-1185">Reference proteome</keyword>
<reference evidence="2 3" key="1">
    <citation type="submission" date="2020-08" db="EMBL/GenBank/DDBJ databases">
        <title>The Agave Microbiome: Exploring the role of microbial communities in plant adaptations to desert environments.</title>
        <authorList>
            <person name="Partida-Martinez L.P."/>
        </authorList>
    </citation>
    <scope>NUCLEOTIDE SEQUENCE [LARGE SCALE GENOMIC DNA]</scope>
    <source>
        <strain evidence="2 3">AT3.2</strain>
    </source>
</reference>
<feature type="region of interest" description="Disordered" evidence="1">
    <location>
        <begin position="1"/>
        <end position="28"/>
    </location>
</feature>